<dbReference type="InterPro" id="IPR017853">
    <property type="entry name" value="GH"/>
</dbReference>
<dbReference type="Pfam" id="PF00754">
    <property type="entry name" value="F5_F8_type_C"/>
    <property type="match status" value="1"/>
</dbReference>
<dbReference type="InterPro" id="IPR006101">
    <property type="entry name" value="Glyco_hydro_2"/>
</dbReference>
<evidence type="ECO:0000259" key="5">
    <source>
        <dbReference type="PROSITE" id="PS50022"/>
    </source>
</evidence>
<comment type="caution">
    <text evidence="6">The sequence shown here is derived from an EMBL/GenBank/DDBJ whole genome shotgun (WGS) entry which is preliminary data.</text>
</comment>
<keyword evidence="7" id="KW-1185">Reference proteome</keyword>
<evidence type="ECO:0000256" key="3">
    <source>
        <dbReference type="ARBA" id="ARBA00023295"/>
    </source>
</evidence>
<evidence type="ECO:0000256" key="4">
    <source>
        <dbReference type="SAM" id="SignalP"/>
    </source>
</evidence>
<dbReference type="HOGENOM" id="CLU_006501_0_1_10"/>
<dbReference type="InterPro" id="IPR036156">
    <property type="entry name" value="Beta-gal/glucu_dom_sf"/>
</dbReference>
<organism evidence="6 7">
    <name type="scientific">Phocaeicola massiliensis B84634 = Timone 84634 = DSM 17679 = JCM 13223</name>
    <dbReference type="NCBI Taxonomy" id="1121098"/>
    <lineage>
        <taxon>Bacteria</taxon>
        <taxon>Pseudomonadati</taxon>
        <taxon>Bacteroidota</taxon>
        <taxon>Bacteroidia</taxon>
        <taxon>Bacteroidales</taxon>
        <taxon>Bacteroidaceae</taxon>
        <taxon>Phocaeicola</taxon>
    </lineage>
</organism>
<dbReference type="SUPFAM" id="SSF49785">
    <property type="entry name" value="Galactose-binding domain-like"/>
    <property type="match status" value="2"/>
</dbReference>
<keyword evidence="4" id="KW-0732">Signal</keyword>
<dbReference type="InterPro" id="IPR008979">
    <property type="entry name" value="Galactose-bd-like_sf"/>
</dbReference>
<dbReference type="EMBL" id="AQHY01000026">
    <property type="protein sequence ID" value="EOA54355.1"/>
    <property type="molecule type" value="Genomic_DNA"/>
</dbReference>
<dbReference type="Gene3D" id="2.60.40.10">
    <property type="entry name" value="Immunoglobulins"/>
    <property type="match status" value="2"/>
</dbReference>
<gene>
    <name evidence="6" type="ORF">HMPREF1534_02233</name>
</gene>
<keyword evidence="3" id="KW-0326">Glycosidase</keyword>
<dbReference type="InterPro" id="IPR051913">
    <property type="entry name" value="GH2_Domain-Containing"/>
</dbReference>
<dbReference type="eggNOG" id="COG3250">
    <property type="taxonomic scope" value="Bacteria"/>
</dbReference>
<sequence length="866" mass="96983">MKNAQLLFAFCICLFCSVIKAQQSESPRKKINFNREWKYAHGDVRGAERIGYNDSGWETVGVPHSFSIPYFMSKDFYVGYGWYRKSFRLSEDDLKKCTFIEFDGVFQEAEIYINGQKVGSHVGGYTGFSVDVTKAVKAGNNEMAVRVNNIWKPDVAPRAGEHVFSGGIYRNVRLVQKSKTYIDWYGTFVITPELKENRGKASTVKVATEVCNRSSLSSEYKLVTEVRKLNGEAVTSVTTTEYVGANDSKQFVQVTPAVNEPELWHPAHPSLYKLVSLLYKGNELLDSEETVFGFRWFEWTADRGFFLNGEHLFFKGANVHQDQAGWGDAVTEAAMRRDVKQMKEAGFDFIRGSHYPHAPAFSKACDEMGMLFWAEAPFWGIGGFGPDGYWNSSAYPVYDKHRPGFDASALQQLGEMIRIHRNHPSIVAWSMCNEAFFSAPEAMDGVRELLKKMVALSHQLDPTRPAAIGGAQRPLGVGRIDKLGDIGGYNGDGATQPDFLNPGIPGVVSEYGSTTADRPGEYMPGWGDLEKNDGWKGYEWRSGQAIWCGFDHGSIAGSQLGKMGIVDYFRIPKRSWYWYRNEYNHIAPPEWAKPGIPAKLKLEADKTMGIRIDGTDDVQLTVTVLDAQGKEISNSPEVTLKLVAGPGEFPTGTSITFKQDSDIRIQDGKAAIAFRSYYAGKTLIEASSPGLVPARVELVFEGDPQYVPNVTPQVRERPYVRYTSANRERPLQTFGRNNPTFTDSQSEGYVAALAADGNVATWWQAAKGDASPYWLLDTEKGLDLQQITLVFPQTAVYRFQVEVSDDRKEWRVIEDMKENRTPVSRYEIQTDAGKVKGRFVRISFMDNTQQIPAALAEVTVLGFVRE</sequence>
<feature type="chain" id="PRO_5004678096" description="F5/8 type C domain-containing protein" evidence="4">
    <location>
        <begin position="22"/>
        <end position="866"/>
    </location>
</feature>
<keyword evidence="2" id="KW-0378">Hydrolase</keyword>
<dbReference type="SUPFAM" id="SSF49303">
    <property type="entry name" value="beta-Galactosidase/glucuronidase domain"/>
    <property type="match status" value="1"/>
</dbReference>
<dbReference type="PROSITE" id="PS50022">
    <property type="entry name" value="FA58C_3"/>
    <property type="match status" value="1"/>
</dbReference>
<dbReference type="Pfam" id="PF02837">
    <property type="entry name" value="Glyco_hydro_2_N"/>
    <property type="match status" value="1"/>
</dbReference>
<evidence type="ECO:0000256" key="1">
    <source>
        <dbReference type="ARBA" id="ARBA00007401"/>
    </source>
</evidence>
<dbReference type="Pfam" id="PF00703">
    <property type="entry name" value="Glyco_hydro_2"/>
    <property type="match status" value="1"/>
</dbReference>
<dbReference type="STRING" id="1121098.HMPREF1534_02233"/>
<dbReference type="InterPro" id="IPR006102">
    <property type="entry name" value="Ig-like_GH2"/>
</dbReference>
<reference evidence="6 7" key="1">
    <citation type="submission" date="2013-04" db="EMBL/GenBank/DDBJ databases">
        <title>The Genome Sequence of Bacteroides massiliensis DSM 17679.</title>
        <authorList>
            <consortium name="The Broad Institute Genomics Platform"/>
            <person name="Earl A."/>
            <person name="Ward D."/>
            <person name="Feldgarden M."/>
            <person name="Gevers D."/>
            <person name="Martens E."/>
            <person name="Fenner L."/>
            <person name="Roux V."/>
            <person name="Mallet M.N."/>
            <person name="Raoult D."/>
            <person name="Walker B."/>
            <person name="Young S."/>
            <person name="Zeng Q."/>
            <person name="Gargeya S."/>
            <person name="Fitzgerald M."/>
            <person name="Haas B."/>
            <person name="Abouelleil A."/>
            <person name="Allen A.W."/>
            <person name="Alvarado L."/>
            <person name="Arachchi H.M."/>
            <person name="Berlin A.M."/>
            <person name="Chapman S.B."/>
            <person name="Gainer-Dewar J."/>
            <person name="Goldberg J."/>
            <person name="Griggs A."/>
            <person name="Gujja S."/>
            <person name="Hansen M."/>
            <person name="Howarth C."/>
            <person name="Imamovic A."/>
            <person name="Ireland A."/>
            <person name="Larimer J."/>
            <person name="McCowan C."/>
            <person name="Murphy C."/>
            <person name="Pearson M."/>
            <person name="Poon T.W."/>
            <person name="Priest M."/>
            <person name="Roberts A."/>
            <person name="Saif S."/>
            <person name="Shea T."/>
            <person name="Sisk P."/>
            <person name="Sykes S."/>
            <person name="Wortman J."/>
            <person name="Nusbaum C."/>
            <person name="Birren B."/>
        </authorList>
    </citation>
    <scope>NUCLEOTIDE SEQUENCE [LARGE SCALE GENOMIC DNA]</scope>
    <source>
        <strain evidence="7">B84634 / Timone 84634 / DSM 17679 / JCM 13223</strain>
    </source>
</reference>
<dbReference type="PANTHER" id="PTHR42732:SF1">
    <property type="entry name" value="BETA-MANNOSIDASE"/>
    <property type="match status" value="1"/>
</dbReference>
<dbReference type="InterPro" id="IPR000421">
    <property type="entry name" value="FA58C"/>
</dbReference>
<proteinExistence type="inferred from homology"/>
<protein>
    <recommendedName>
        <fullName evidence="5">F5/8 type C domain-containing protein</fullName>
    </recommendedName>
</protein>
<evidence type="ECO:0000313" key="7">
    <source>
        <dbReference type="Proteomes" id="UP000017831"/>
    </source>
</evidence>
<dbReference type="PATRIC" id="fig|1121098.3.peg.2272"/>
<dbReference type="Gene3D" id="3.20.20.80">
    <property type="entry name" value="Glycosidases"/>
    <property type="match status" value="1"/>
</dbReference>
<evidence type="ECO:0000256" key="2">
    <source>
        <dbReference type="ARBA" id="ARBA00022801"/>
    </source>
</evidence>
<dbReference type="RefSeq" id="WP_005940946.1">
    <property type="nucleotide sequence ID" value="NZ_KB890358.1"/>
</dbReference>
<dbReference type="SUPFAM" id="SSF51445">
    <property type="entry name" value="(Trans)glycosidases"/>
    <property type="match status" value="1"/>
</dbReference>
<dbReference type="Proteomes" id="UP000017831">
    <property type="component" value="Unassembled WGS sequence"/>
</dbReference>
<accession>U6RCW5</accession>
<dbReference type="InterPro" id="IPR006103">
    <property type="entry name" value="Glyco_hydro_2_cat"/>
</dbReference>
<dbReference type="GO" id="GO:0005975">
    <property type="term" value="P:carbohydrate metabolic process"/>
    <property type="evidence" value="ECO:0007669"/>
    <property type="project" value="InterPro"/>
</dbReference>
<dbReference type="InterPro" id="IPR006104">
    <property type="entry name" value="Glyco_hydro_2_N"/>
</dbReference>
<dbReference type="GO" id="GO:0004553">
    <property type="term" value="F:hydrolase activity, hydrolyzing O-glycosyl compounds"/>
    <property type="evidence" value="ECO:0007669"/>
    <property type="project" value="InterPro"/>
</dbReference>
<dbReference type="GeneID" id="60061825"/>
<comment type="similarity">
    <text evidence="1">Belongs to the glycosyl hydrolase 2 family.</text>
</comment>
<feature type="domain" description="F5/8 type C" evidence="5">
    <location>
        <begin position="720"/>
        <end position="863"/>
    </location>
</feature>
<dbReference type="InterPro" id="IPR013783">
    <property type="entry name" value="Ig-like_fold"/>
</dbReference>
<dbReference type="Pfam" id="PF02836">
    <property type="entry name" value="Glyco_hydro_2_C"/>
    <property type="match status" value="1"/>
</dbReference>
<dbReference type="AlphaFoldDB" id="U6RCW5"/>
<dbReference type="PANTHER" id="PTHR42732">
    <property type="entry name" value="BETA-GALACTOSIDASE"/>
    <property type="match status" value="1"/>
</dbReference>
<dbReference type="Gene3D" id="2.60.120.260">
    <property type="entry name" value="Galactose-binding domain-like"/>
    <property type="match status" value="2"/>
</dbReference>
<evidence type="ECO:0000313" key="6">
    <source>
        <dbReference type="EMBL" id="EOA54355.1"/>
    </source>
</evidence>
<dbReference type="PRINTS" id="PR00132">
    <property type="entry name" value="GLHYDRLASE2"/>
</dbReference>
<feature type="signal peptide" evidence="4">
    <location>
        <begin position="1"/>
        <end position="21"/>
    </location>
</feature>
<dbReference type="OrthoDB" id="9801077at2"/>
<name>U6RCW5_9BACT</name>